<keyword evidence="3 6" id="KW-1133">Transmembrane helix</keyword>
<comment type="caution">
    <text evidence="7">The sequence shown here is derived from an EMBL/GenBank/DDBJ whole genome shotgun (WGS) entry which is preliminary data.</text>
</comment>
<dbReference type="Gene3D" id="2.10.109.10">
    <property type="entry name" value="Umud Fragment, subunit A"/>
    <property type="match status" value="1"/>
</dbReference>
<dbReference type="InterPro" id="IPR036286">
    <property type="entry name" value="LexA/Signal_pep-like_sf"/>
</dbReference>
<dbReference type="InterPro" id="IPR001733">
    <property type="entry name" value="Peptidase_S26B"/>
</dbReference>
<evidence type="ECO:0000256" key="3">
    <source>
        <dbReference type="ARBA" id="ARBA00022989"/>
    </source>
</evidence>
<gene>
    <name evidence="7" type="ORF">N7548_05705</name>
</gene>
<proteinExistence type="predicted"/>
<evidence type="ECO:0000256" key="2">
    <source>
        <dbReference type="ARBA" id="ARBA00022692"/>
    </source>
</evidence>
<dbReference type="EMBL" id="JAOVQM010000003">
    <property type="protein sequence ID" value="MCV2232321.1"/>
    <property type="molecule type" value="Genomic_DNA"/>
</dbReference>
<evidence type="ECO:0000256" key="5">
    <source>
        <dbReference type="NCBIfam" id="TIGR02228"/>
    </source>
</evidence>
<keyword evidence="8" id="KW-1185">Reference proteome</keyword>
<sequence>MKKIIKISMTVFTVFFFLASVLLLLLGTLSLQENRYLKVFNHTYSVVGSGSMEPTIMTGEFIIIRYESYDKIYQSVLDGETPIIAFRTDKNIVHRAIEATPDGLITKGDNNPAADDGFVTEENFIGVVVSHFMLFDIGNITLNYRHIVFLVIIVLLLFILVHELINFLKMVRETQEAKILEKHEIEKEAWIKAEKERLRIELENEMKSRRDANKDKNNTAQ</sequence>
<reference evidence="7" key="1">
    <citation type="submission" date="2022-09" db="EMBL/GenBank/DDBJ databases">
        <title>Novel Mycoplasma species identified in domestic and wild animals.</title>
        <authorList>
            <person name="Volokhov D.V."/>
            <person name="Furtak V.A."/>
            <person name="Zagorodnyaya T.A."/>
        </authorList>
    </citation>
    <scope>NUCLEOTIDE SEQUENCE</scope>
    <source>
        <strain evidence="7">Oakley</strain>
    </source>
</reference>
<keyword evidence="7" id="KW-0378">Hydrolase</keyword>
<evidence type="ECO:0000256" key="4">
    <source>
        <dbReference type="ARBA" id="ARBA00023136"/>
    </source>
</evidence>
<comment type="subcellular location">
    <subcellularLocation>
        <location evidence="1">Membrane</location>
    </subcellularLocation>
</comment>
<dbReference type="RefSeq" id="WP_263608506.1">
    <property type="nucleotide sequence ID" value="NZ_JAOVQM010000003.1"/>
</dbReference>
<feature type="transmembrane region" description="Helical" evidence="6">
    <location>
        <begin position="147"/>
        <end position="168"/>
    </location>
</feature>
<protein>
    <recommendedName>
        <fullName evidence="5">Signal peptidase I</fullName>
        <ecNumber evidence="5">3.4.21.89</ecNumber>
    </recommendedName>
</protein>
<dbReference type="CDD" id="cd06530">
    <property type="entry name" value="S26_SPase_I"/>
    <property type="match status" value="1"/>
</dbReference>
<accession>A0ABT2Y6F4</accession>
<dbReference type="NCBIfam" id="TIGR02228">
    <property type="entry name" value="sigpep_I_arch"/>
    <property type="match status" value="1"/>
</dbReference>
<dbReference type="PRINTS" id="PR00728">
    <property type="entry name" value="SIGNALPTASE"/>
</dbReference>
<organism evidence="7 8">
    <name type="scientific">Paracholeplasma manati</name>
    <dbReference type="NCBI Taxonomy" id="591373"/>
    <lineage>
        <taxon>Bacteria</taxon>
        <taxon>Bacillati</taxon>
        <taxon>Mycoplasmatota</taxon>
        <taxon>Mollicutes</taxon>
        <taxon>Acholeplasmatales</taxon>
        <taxon>Acholeplasmataceae</taxon>
        <taxon>Paracholeplasma</taxon>
    </lineage>
</organism>
<dbReference type="InterPro" id="IPR019533">
    <property type="entry name" value="Peptidase_S26"/>
</dbReference>
<evidence type="ECO:0000313" key="7">
    <source>
        <dbReference type="EMBL" id="MCV2232321.1"/>
    </source>
</evidence>
<dbReference type="SUPFAM" id="SSF51306">
    <property type="entry name" value="LexA/Signal peptidase"/>
    <property type="match status" value="1"/>
</dbReference>
<evidence type="ECO:0000256" key="6">
    <source>
        <dbReference type="SAM" id="Phobius"/>
    </source>
</evidence>
<keyword evidence="2 6" id="KW-0812">Transmembrane</keyword>
<dbReference type="EC" id="3.4.21.89" evidence="5"/>
<evidence type="ECO:0000313" key="8">
    <source>
        <dbReference type="Proteomes" id="UP001177160"/>
    </source>
</evidence>
<dbReference type="GO" id="GO:0009003">
    <property type="term" value="F:signal peptidase activity"/>
    <property type="evidence" value="ECO:0007669"/>
    <property type="project" value="UniProtKB-EC"/>
</dbReference>
<keyword evidence="4 6" id="KW-0472">Membrane</keyword>
<name>A0ABT2Y6F4_9MOLU</name>
<dbReference type="Proteomes" id="UP001177160">
    <property type="component" value="Unassembled WGS sequence"/>
</dbReference>
<evidence type="ECO:0000256" key="1">
    <source>
        <dbReference type="ARBA" id="ARBA00004370"/>
    </source>
</evidence>